<dbReference type="GO" id="GO:0140359">
    <property type="term" value="F:ABC-type transporter activity"/>
    <property type="evidence" value="ECO:0007669"/>
    <property type="project" value="InterPro"/>
</dbReference>
<dbReference type="GO" id="GO:0005524">
    <property type="term" value="F:ATP binding"/>
    <property type="evidence" value="ECO:0007669"/>
    <property type="project" value="UniProtKB-KW"/>
</dbReference>
<dbReference type="InterPro" id="IPR027417">
    <property type="entry name" value="P-loop_NTPase"/>
</dbReference>
<keyword evidence="5" id="KW-0547">Nucleotide-binding</keyword>
<dbReference type="GO" id="GO:0016887">
    <property type="term" value="F:ATP hydrolysis activity"/>
    <property type="evidence" value="ECO:0007669"/>
    <property type="project" value="InterPro"/>
</dbReference>
<feature type="transmembrane region" description="Helical" evidence="9">
    <location>
        <begin position="233"/>
        <end position="257"/>
    </location>
</feature>
<dbReference type="InterPro" id="IPR003593">
    <property type="entry name" value="AAA+_ATPase"/>
</dbReference>
<feature type="transmembrane region" description="Helical" evidence="9">
    <location>
        <begin position="12"/>
        <end position="36"/>
    </location>
</feature>
<evidence type="ECO:0000256" key="9">
    <source>
        <dbReference type="SAM" id="Phobius"/>
    </source>
</evidence>
<dbReference type="GO" id="GO:0042883">
    <property type="term" value="P:cysteine transport"/>
    <property type="evidence" value="ECO:0007669"/>
    <property type="project" value="InterPro"/>
</dbReference>
<evidence type="ECO:0000256" key="2">
    <source>
        <dbReference type="ARBA" id="ARBA00022448"/>
    </source>
</evidence>
<feature type="transmembrane region" description="Helical" evidence="9">
    <location>
        <begin position="131"/>
        <end position="149"/>
    </location>
</feature>
<feature type="domain" description="ABC transporter" evidence="10">
    <location>
        <begin position="336"/>
        <end position="555"/>
    </location>
</feature>
<evidence type="ECO:0000313" key="13">
    <source>
        <dbReference type="Proteomes" id="UP000280307"/>
    </source>
</evidence>
<evidence type="ECO:0000256" key="4">
    <source>
        <dbReference type="ARBA" id="ARBA00022692"/>
    </source>
</evidence>
<evidence type="ECO:0000256" key="5">
    <source>
        <dbReference type="ARBA" id="ARBA00022741"/>
    </source>
</evidence>
<comment type="subcellular location">
    <subcellularLocation>
        <location evidence="1">Cell membrane</location>
        <topology evidence="1">Multi-pass membrane protein</topology>
    </subcellularLocation>
</comment>
<dbReference type="PANTHER" id="PTHR24221:SF590">
    <property type="entry name" value="COMPONENT LINKED WITH THE ASSEMBLY OF CYTOCHROME' TRANSPORT TRANSMEMBRANE ATP-BINDING PROTEIN ABC TRANSPORTER CYDD-RELATED"/>
    <property type="match status" value="1"/>
</dbReference>
<keyword evidence="3" id="KW-1003">Cell membrane</keyword>
<dbReference type="GO" id="GO:0005886">
    <property type="term" value="C:plasma membrane"/>
    <property type="evidence" value="ECO:0007669"/>
    <property type="project" value="UniProtKB-SubCell"/>
</dbReference>
<evidence type="ECO:0000256" key="6">
    <source>
        <dbReference type="ARBA" id="ARBA00022840"/>
    </source>
</evidence>
<feature type="domain" description="ABC transmembrane type-1" evidence="11">
    <location>
        <begin position="17"/>
        <end position="292"/>
    </location>
</feature>
<dbReference type="AlphaFoldDB" id="A0A426U2Y2"/>
<dbReference type="InterPro" id="IPR036640">
    <property type="entry name" value="ABC1_TM_sf"/>
</dbReference>
<dbReference type="Gene3D" id="1.20.1560.10">
    <property type="entry name" value="ABC transporter type 1, transmembrane domain"/>
    <property type="match status" value="1"/>
</dbReference>
<dbReference type="Pfam" id="PF00664">
    <property type="entry name" value="ABC_membrane"/>
    <property type="match status" value="1"/>
</dbReference>
<keyword evidence="6" id="KW-0067">ATP-binding</keyword>
<dbReference type="InterPro" id="IPR011527">
    <property type="entry name" value="ABC1_TM_dom"/>
</dbReference>
<dbReference type="InterPro" id="IPR039421">
    <property type="entry name" value="Type_1_exporter"/>
</dbReference>
<proteinExistence type="predicted"/>
<gene>
    <name evidence="12" type="primary">cydD</name>
    <name evidence="12" type="ORF">EI684_07720</name>
</gene>
<organism evidence="12 13">
    <name type="scientific">Candidatus Viridilinea halotolerans</name>
    <dbReference type="NCBI Taxonomy" id="2491704"/>
    <lineage>
        <taxon>Bacteria</taxon>
        <taxon>Bacillati</taxon>
        <taxon>Chloroflexota</taxon>
        <taxon>Chloroflexia</taxon>
        <taxon>Chloroflexales</taxon>
        <taxon>Chloroflexineae</taxon>
        <taxon>Oscillochloridaceae</taxon>
        <taxon>Candidatus Viridilinea</taxon>
    </lineage>
</organism>
<feature type="transmembrane region" description="Helical" evidence="9">
    <location>
        <begin position="263"/>
        <end position="285"/>
    </location>
</feature>
<reference evidence="12 13" key="1">
    <citation type="submission" date="2018-12" db="EMBL/GenBank/DDBJ databases">
        <title>Genome Sequence of Candidatus Viridilinea halotolerans isolated from saline sulfide-rich spring.</title>
        <authorList>
            <person name="Grouzdev D.S."/>
            <person name="Burganskaya E.I."/>
            <person name="Krutkina M.S."/>
            <person name="Sukhacheva M.V."/>
            <person name="Gorlenko V.M."/>
        </authorList>
    </citation>
    <scope>NUCLEOTIDE SEQUENCE [LARGE SCALE GENOMIC DNA]</scope>
    <source>
        <strain evidence="12">Chok-6</strain>
    </source>
</reference>
<dbReference type="Gene3D" id="3.40.50.300">
    <property type="entry name" value="P-loop containing nucleotide triphosphate hydrolases"/>
    <property type="match status" value="1"/>
</dbReference>
<evidence type="ECO:0000313" key="12">
    <source>
        <dbReference type="EMBL" id="RRR74106.1"/>
    </source>
</evidence>
<accession>A0A426U2Y2</accession>
<evidence type="ECO:0000259" key="11">
    <source>
        <dbReference type="PROSITE" id="PS50929"/>
    </source>
</evidence>
<dbReference type="Proteomes" id="UP000280307">
    <property type="component" value="Unassembled WGS sequence"/>
</dbReference>
<dbReference type="InterPro" id="IPR003439">
    <property type="entry name" value="ABC_transporter-like_ATP-bd"/>
</dbReference>
<protein>
    <submittedName>
        <fullName evidence="12">Thiol reductant ABC exporter subunit CydD</fullName>
    </submittedName>
</protein>
<keyword evidence="7 9" id="KW-1133">Transmembrane helix</keyword>
<dbReference type="EMBL" id="RSAS01000295">
    <property type="protein sequence ID" value="RRR74106.1"/>
    <property type="molecule type" value="Genomic_DNA"/>
</dbReference>
<dbReference type="CDD" id="cd18584">
    <property type="entry name" value="ABC_6TM_AarD_CydD"/>
    <property type="match status" value="1"/>
</dbReference>
<evidence type="ECO:0000256" key="7">
    <source>
        <dbReference type="ARBA" id="ARBA00022989"/>
    </source>
</evidence>
<dbReference type="PROSITE" id="PS50893">
    <property type="entry name" value="ABC_TRANSPORTER_2"/>
    <property type="match status" value="1"/>
</dbReference>
<comment type="caution">
    <text evidence="12">The sequence shown here is derived from an EMBL/GenBank/DDBJ whole genome shotgun (WGS) entry which is preliminary data.</text>
</comment>
<evidence type="ECO:0000256" key="1">
    <source>
        <dbReference type="ARBA" id="ARBA00004651"/>
    </source>
</evidence>
<dbReference type="SMART" id="SM00382">
    <property type="entry name" value="AAA"/>
    <property type="match status" value="1"/>
</dbReference>
<sequence>MRELVQNDICARLWLGVTVAAGVLAAVLGVGQAFWLAQALGAVFLGGATLAEVTPALLGVVALALGRAGLVWSAEVSGQRLANRVKLALRDRLVAHVLTLGPAYTAGERSGELATTIVEGVEALDEYLSQYLPQVALAALVPLVILVWVLPLDPLSGLVLLCTAPLIPFFMGLIGSHAREQTAQRWRDLGWMSAHLLDMLQGLPTLKLFGRSRAQVADVAAMSSRFGNLTMEVLRVAFLSALALELLASLSIAVLAVEIGLRLLTGHLAFVPALTILILAPEFYLPLRMLGQRHHAAMAGREALGRIKAILEEEAPPLAERAPLAAHVAAKDPPSLKLSGITYAYGSGAGRRVALCGVDLTLAAGQTVAMVGPNGAGKSTLVSLLLGFMRPDAGRIELDGVDLAGCDPVRWRGQVAWVGQHPTLFLGSVAANLRLAQPTASDAELEAAARAAGAHAFIMALPQGYATPIGANGARLSGGQRQRLALARALLKAAPLVILDEPTAHLDAASEAAVRSGLCQLLQGRTALIISHRPALLDLATRVVTLRAGRIVGEEG</sequence>
<evidence type="ECO:0000256" key="3">
    <source>
        <dbReference type="ARBA" id="ARBA00022475"/>
    </source>
</evidence>
<dbReference type="PROSITE" id="PS50929">
    <property type="entry name" value="ABC_TM1F"/>
    <property type="match status" value="1"/>
</dbReference>
<dbReference type="InterPro" id="IPR014216">
    <property type="entry name" value="ABC_transptr_CydD"/>
</dbReference>
<dbReference type="SUPFAM" id="SSF90123">
    <property type="entry name" value="ABC transporter transmembrane region"/>
    <property type="match status" value="1"/>
</dbReference>
<dbReference type="PROSITE" id="PS00211">
    <property type="entry name" value="ABC_TRANSPORTER_1"/>
    <property type="match status" value="1"/>
</dbReference>
<name>A0A426U2Y2_9CHLR</name>
<evidence type="ECO:0000259" key="10">
    <source>
        <dbReference type="PROSITE" id="PS50893"/>
    </source>
</evidence>
<dbReference type="NCBIfam" id="TIGR02857">
    <property type="entry name" value="CydD"/>
    <property type="match status" value="1"/>
</dbReference>
<keyword evidence="8 9" id="KW-0472">Membrane</keyword>
<dbReference type="FunFam" id="3.40.50.300:FF:000299">
    <property type="entry name" value="ABC transporter ATP-binding protein/permease"/>
    <property type="match status" value="1"/>
</dbReference>
<keyword evidence="2" id="KW-0813">Transport</keyword>
<feature type="transmembrane region" description="Helical" evidence="9">
    <location>
        <begin position="155"/>
        <end position="175"/>
    </location>
</feature>
<dbReference type="InterPro" id="IPR017871">
    <property type="entry name" value="ABC_transporter-like_CS"/>
</dbReference>
<dbReference type="PANTHER" id="PTHR24221">
    <property type="entry name" value="ATP-BINDING CASSETTE SUB-FAMILY B"/>
    <property type="match status" value="1"/>
</dbReference>
<feature type="transmembrane region" description="Helical" evidence="9">
    <location>
        <begin position="42"/>
        <end position="65"/>
    </location>
</feature>
<evidence type="ECO:0000256" key="8">
    <source>
        <dbReference type="ARBA" id="ARBA00023136"/>
    </source>
</evidence>
<keyword evidence="4 9" id="KW-0812">Transmembrane</keyword>
<dbReference type="Pfam" id="PF00005">
    <property type="entry name" value="ABC_tran"/>
    <property type="match status" value="1"/>
</dbReference>
<dbReference type="SUPFAM" id="SSF52540">
    <property type="entry name" value="P-loop containing nucleoside triphosphate hydrolases"/>
    <property type="match status" value="1"/>
</dbReference>